<reference evidence="3" key="1">
    <citation type="submission" date="2016-04" db="EMBL/GenBank/DDBJ databases">
        <authorList>
            <person name="Tagini F."/>
        </authorList>
    </citation>
    <scope>NUCLEOTIDE SEQUENCE [LARGE SCALE GENOMIC DNA]</scope>
    <source>
        <strain evidence="3">CHUV0807</strain>
    </source>
</reference>
<feature type="compositionally biased region" description="Basic residues" evidence="1">
    <location>
        <begin position="310"/>
        <end position="334"/>
    </location>
</feature>
<evidence type="ECO:0000313" key="3">
    <source>
        <dbReference type="Proteomes" id="UP000190837"/>
    </source>
</evidence>
<dbReference type="Proteomes" id="UP000190837">
    <property type="component" value="Unassembled WGS sequence"/>
</dbReference>
<feature type="compositionally biased region" description="Polar residues" evidence="1">
    <location>
        <begin position="41"/>
        <end position="56"/>
    </location>
</feature>
<organism evidence="2 3">
    <name type="scientific">Cardiobacterium hominis</name>
    <dbReference type="NCBI Taxonomy" id="2718"/>
    <lineage>
        <taxon>Bacteria</taxon>
        <taxon>Pseudomonadati</taxon>
        <taxon>Pseudomonadota</taxon>
        <taxon>Gammaproteobacteria</taxon>
        <taxon>Cardiobacteriales</taxon>
        <taxon>Cardiobacteriaceae</taxon>
        <taxon>Cardiobacterium</taxon>
    </lineage>
</organism>
<dbReference type="EMBL" id="FKLO01000067">
    <property type="protein sequence ID" value="SAM68812.1"/>
    <property type="molecule type" value="Genomic_DNA"/>
</dbReference>
<feature type="region of interest" description="Disordered" evidence="1">
    <location>
        <begin position="237"/>
        <end position="256"/>
    </location>
</feature>
<name>A0A1C3H648_9GAMM</name>
<protein>
    <submittedName>
        <fullName evidence="2">Basic proline-rich protein</fullName>
    </submittedName>
</protein>
<evidence type="ECO:0000313" key="2">
    <source>
        <dbReference type="EMBL" id="SAM68812.1"/>
    </source>
</evidence>
<feature type="region of interest" description="Disordered" evidence="1">
    <location>
        <begin position="309"/>
        <end position="488"/>
    </location>
</feature>
<dbReference type="AlphaFoldDB" id="A0A1C3H648"/>
<sequence length="603" mass="66569">MQAGLAGVHGNISSFGSANGISVVALADFGKPGVGGVDGSSGATGKSSSDGSASINNDEDEIKDDDLLALLEGDEDAERSPKNTDKSDMYGKTLKTAVARVQNSGSVSGSITARAQQLKRPLNKNSYTPQFYDVSLITSGNGVSMANYIETPDKYTYSQEKQNYVHLDSLDNSGNMRGQATLEGGTRTTHTYTKSKGSGNGVSLFASTGLFAKNATRVALDNINNDGHISGQIRQISGNNSGYNSPHMMSGSEATGSGNGISLYSDTFNAQIPRVETRLGKINNRGSIRGDAYLKAGDGSGDLSIDARAKRLRQPKPRRAQQAQRHQRLRRRQIHPAPERPPRLGAESHPRLQPPENRQRQRKRQRRPYHRQPRHQHRGHRHRPRPHLQHQSRQRLHPAHRQKPEYRARGTYRRIPDRERRHPPRRRLGQPVQRQKRPTRHPQRRGKILSLGTKPTSPAQRGSAGRANKTHRDRINPSPHQQPETSMKKTKILYLAALLGGCAANSGINQNTLARELISPLVKQQCHSQLNARQEWQLASALMGAEIKQQWENKICGCVSEEAPSQMSGEEMIQVINPATRSQAVTNVAVKTVSACFNRIMSR</sequence>
<proteinExistence type="predicted"/>
<feature type="region of interest" description="Disordered" evidence="1">
    <location>
        <begin position="37"/>
        <end position="59"/>
    </location>
</feature>
<feature type="compositionally biased region" description="Basic and acidic residues" evidence="1">
    <location>
        <begin position="402"/>
        <end position="420"/>
    </location>
</feature>
<feature type="compositionally biased region" description="Basic residues" evidence="1">
    <location>
        <begin position="360"/>
        <end position="401"/>
    </location>
</feature>
<feature type="compositionally biased region" description="Basic and acidic residues" evidence="1">
    <location>
        <begin position="337"/>
        <end position="350"/>
    </location>
</feature>
<accession>A0A1C3H648</accession>
<feature type="compositionally biased region" description="Basic residues" evidence="1">
    <location>
        <begin position="421"/>
        <end position="447"/>
    </location>
</feature>
<gene>
    <name evidence="2" type="ORF">CHUV0807_1966</name>
</gene>
<evidence type="ECO:0000256" key="1">
    <source>
        <dbReference type="SAM" id="MobiDB-lite"/>
    </source>
</evidence>